<dbReference type="RefSeq" id="WP_111062090.1">
    <property type="nucleotide sequence ID" value="NZ_JBHUCU010000002.1"/>
</dbReference>
<gene>
    <name evidence="2" type="ORF">DNU06_04790</name>
</gene>
<protein>
    <recommendedName>
        <fullName evidence="4">DUF2141 domain-containing protein</fullName>
    </recommendedName>
</protein>
<evidence type="ECO:0000256" key="1">
    <source>
        <dbReference type="SAM" id="SignalP"/>
    </source>
</evidence>
<dbReference type="InterPro" id="IPR018673">
    <property type="entry name" value="DUF2141"/>
</dbReference>
<name>A0A2W1N091_9FLAO</name>
<dbReference type="Proteomes" id="UP000249248">
    <property type="component" value="Unassembled WGS sequence"/>
</dbReference>
<comment type="caution">
    <text evidence="2">The sequence shown here is derived from an EMBL/GenBank/DDBJ whole genome shotgun (WGS) entry which is preliminary data.</text>
</comment>
<dbReference type="AlphaFoldDB" id="A0A2W1N091"/>
<evidence type="ECO:0000313" key="2">
    <source>
        <dbReference type="EMBL" id="PZE17939.1"/>
    </source>
</evidence>
<feature type="signal peptide" evidence="1">
    <location>
        <begin position="1"/>
        <end position="21"/>
    </location>
</feature>
<dbReference type="EMBL" id="QKSB01000002">
    <property type="protein sequence ID" value="PZE17939.1"/>
    <property type="molecule type" value="Genomic_DNA"/>
</dbReference>
<evidence type="ECO:0008006" key="4">
    <source>
        <dbReference type="Google" id="ProtNLM"/>
    </source>
</evidence>
<dbReference type="Pfam" id="PF09912">
    <property type="entry name" value="DUF2141"/>
    <property type="match status" value="1"/>
</dbReference>
<reference evidence="2 3" key="1">
    <citation type="submission" date="2018-06" db="EMBL/GenBank/DDBJ databases">
        <title>The draft genome sequence of Crocinitomix sp. SM1701.</title>
        <authorList>
            <person name="Zhang X."/>
        </authorList>
    </citation>
    <scope>NUCLEOTIDE SEQUENCE [LARGE SCALE GENOMIC DNA]</scope>
    <source>
        <strain evidence="2 3">SM1701</strain>
    </source>
</reference>
<sequence>MKRLLKFILFFSLISCTFSFTNKRITQNNQANLYLNLSKIRNKDGCLYIFLYNYPNQYPKAPYKHYKVTKESMKNGHLTAVIKDVDFYNAYAITVIDDENSNKDLDRFLGLPTEGFGFSNNVKPFVSMPEFNALLFSFLQEGSLQIELQYFL</sequence>
<keyword evidence="1" id="KW-0732">Signal</keyword>
<accession>A0A2W1N091</accession>
<dbReference type="OrthoDB" id="9788332at2"/>
<evidence type="ECO:0000313" key="3">
    <source>
        <dbReference type="Proteomes" id="UP000249248"/>
    </source>
</evidence>
<proteinExistence type="predicted"/>
<organism evidence="2 3">
    <name type="scientific">Putridiphycobacter roseus</name>
    <dbReference type="NCBI Taxonomy" id="2219161"/>
    <lineage>
        <taxon>Bacteria</taxon>
        <taxon>Pseudomonadati</taxon>
        <taxon>Bacteroidota</taxon>
        <taxon>Flavobacteriia</taxon>
        <taxon>Flavobacteriales</taxon>
        <taxon>Crocinitomicaceae</taxon>
        <taxon>Putridiphycobacter</taxon>
    </lineage>
</organism>
<keyword evidence="3" id="KW-1185">Reference proteome</keyword>
<feature type="chain" id="PRO_5015951476" description="DUF2141 domain-containing protein" evidence="1">
    <location>
        <begin position="22"/>
        <end position="152"/>
    </location>
</feature>